<organism evidence="1 2">
    <name type="scientific">Candidatus Competibacter denitrificans Run_A_D11</name>
    <dbReference type="NCBI Taxonomy" id="1400863"/>
    <lineage>
        <taxon>Bacteria</taxon>
        <taxon>Pseudomonadati</taxon>
        <taxon>Pseudomonadota</taxon>
        <taxon>Gammaproteobacteria</taxon>
        <taxon>Candidatus Competibacteraceae</taxon>
        <taxon>Candidatus Competibacter</taxon>
    </lineage>
</organism>
<dbReference type="Proteomes" id="UP000035760">
    <property type="component" value="Unassembled WGS sequence"/>
</dbReference>
<gene>
    <name evidence="1" type="ORF">BN873_1070017</name>
</gene>
<dbReference type="RefSeq" id="WP_139031626.1">
    <property type="nucleotide sequence ID" value="NZ_CBTJ020000010.1"/>
</dbReference>
<dbReference type="AlphaFoldDB" id="W6M5U7"/>
<comment type="caution">
    <text evidence="1">The sequence shown here is derived from an EMBL/GenBank/DDBJ whole genome shotgun (WGS) entry which is preliminary data.</text>
</comment>
<evidence type="ECO:0000313" key="2">
    <source>
        <dbReference type="Proteomes" id="UP000035760"/>
    </source>
</evidence>
<keyword evidence="2" id="KW-1185">Reference proteome</keyword>
<name>W6M5U7_9GAMM</name>
<proteinExistence type="predicted"/>
<dbReference type="EMBL" id="CBTJ020000010">
    <property type="protein sequence ID" value="CDI01135.1"/>
    <property type="molecule type" value="Genomic_DNA"/>
</dbReference>
<reference evidence="1" key="2">
    <citation type="submission" date="2014-03" db="EMBL/GenBank/DDBJ databases">
        <title>Candidatus Competibacter-lineage genomes retrieved from metagenomes reveal functional metabolic diversity.</title>
        <authorList>
            <person name="McIlroy S.J."/>
            <person name="Albertsen M."/>
            <person name="Andresen E.K."/>
            <person name="Saunders A.M."/>
            <person name="Kristiansen R."/>
            <person name="Stokholm-Bjerregaard M."/>
            <person name="Nielsen K.L."/>
            <person name="Nielsen P.H."/>
        </authorList>
    </citation>
    <scope>NUCLEOTIDE SEQUENCE</scope>
    <source>
        <strain evidence="1">Run_A_D11</strain>
    </source>
</reference>
<evidence type="ECO:0000313" key="1">
    <source>
        <dbReference type="EMBL" id="CDI01135.1"/>
    </source>
</evidence>
<dbReference type="STRING" id="1400863.BN873_1070017"/>
<protein>
    <submittedName>
        <fullName evidence="1">Uncharacterized protein</fullName>
    </submittedName>
</protein>
<sequence>MTIQTLSHVEWRRFHDSKNTPPDVREVHCADEPADFIKICNKRPATGLKLKAAGSHWSLSESTVSDDSALETHWPGADGVPRNSGLATDLDDLISDDLFHYMADNPPVPPDAAVQDPCLRDGSSNCFFIHRSYAVEILSD</sequence>
<accession>W6M5U7</accession>
<reference evidence="1" key="1">
    <citation type="submission" date="2013-07" db="EMBL/GenBank/DDBJ databases">
        <authorList>
            <person name="McIlroy S."/>
        </authorList>
    </citation>
    <scope>NUCLEOTIDE SEQUENCE [LARGE SCALE GENOMIC DNA]</scope>
    <source>
        <strain evidence="1">Run_A_D11</strain>
    </source>
</reference>